<dbReference type="InterPro" id="IPR036390">
    <property type="entry name" value="WH_DNA-bd_sf"/>
</dbReference>
<dbReference type="InterPro" id="IPR045455">
    <property type="entry name" value="NrS-1_pol-like_helicase"/>
</dbReference>
<keyword evidence="6" id="KW-1185">Reference proteome</keyword>
<keyword evidence="3" id="KW-0067">ATP-binding</keyword>
<dbReference type="PANTHER" id="PTHR35372:SF2">
    <property type="entry name" value="SF3 HELICASE DOMAIN-CONTAINING PROTEIN"/>
    <property type="match status" value="1"/>
</dbReference>
<accession>A0A562NW05</accession>
<dbReference type="InterPro" id="IPR027417">
    <property type="entry name" value="P-loop_NTPase"/>
</dbReference>
<organism evidence="5 6">
    <name type="scientific">Mesorhizobium tianshanense</name>
    <dbReference type="NCBI Taxonomy" id="39844"/>
    <lineage>
        <taxon>Bacteria</taxon>
        <taxon>Pseudomonadati</taxon>
        <taxon>Pseudomonadota</taxon>
        <taxon>Alphaproteobacteria</taxon>
        <taxon>Hyphomicrobiales</taxon>
        <taxon>Phyllobacteriaceae</taxon>
        <taxon>Mesorhizobium</taxon>
    </lineage>
</organism>
<dbReference type="SMART" id="SM00885">
    <property type="entry name" value="D5_N"/>
    <property type="match status" value="1"/>
</dbReference>
<dbReference type="Pfam" id="PF19263">
    <property type="entry name" value="DUF5906"/>
    <property type="match status" value="1"/>
</dbReference>
<protein>
    <submittedName>
        <fullName evidence="5">P4 family phage/plasmid primase-like protein</fullName>
    </submittedName>
</protein>
<evidence type="ECO:0000256" key="2">
    <source>
        <dbReference type="ARBA" id="ARBA00022801"/>
    </source>
</evidence>
<dbReference type="GO" id="GO:0005524">
    <property type="term" value="F:ATP binding"/>
    <property type="evidence" value="ECO:0007669"/>
    <property type="project" value="UniProtKB-KW"/>
</dbReference>
<evidence type="ECO:0000256" key="3">
    <source>
        <dbReference type="ARBA" id="ARBA00022840"/>
    </source>
</evidence>
<dbReference type="EMBL" id="VLKT01000016">
    <property type="protein sequence ID" value="TWI36404.1"/>
    <property type="molecule type" value="Genomic_DNA"/>
</dbReference>
<dbReference type="InterPro" id="IPR036388">
    <property type="entry name" value="WH-like_DNA-bd_sf"/>
</dbReference>
<comment type="caution">
    <text evidence="5">The sequence shown here is derived from an EMBL/GenBank/DDBJ whole genome shotgun (WGS) entry which is preliminary data.</text>
</comment>
<dbReference type="InterPro" id="IPR014015">
    <property type="entry name" value="Helicase_SF3_DNA-vir"/>
</dbReference>
<dbReference type="NCBIfam" id="TIGR01613">
    <property type="entry name" value="primase_Cterm"/>
    <property type="match status" value="1"/>
</dbReference>
<dbReference type="PROSITE" id="PS51206">
    <property type="entry name" value="SF3_HELICASE_1"/>
    <property type="match status" value="1"/>
</dbReference>
<dbReference type="InterPro" id="IPR014818">
    <property type="entry name" value="Phage/plasmid_primase_P4_C"/>
</dbReference>
<keyword evidence="1" id="KW-0547">Nucleotide-binding</keyword>
<feature type="domain" description="SF3 helicase" evidence="4">
    <location>
        <begin position="505"/>
        <end position="663"/>
    </location>
</feature>
<dbReference type="Gene3D" id="3.40.50.300">
    <property type="entry name" value="P-loop containing nucleotide triphosphate hydrolases"/>
    <property type="match status" value="1"/>
</dbReference>
<dbReference type="Gene3D" id="1.10.10.10">
    <property type="entry name" value="Winged helix-like DNA-binding domain superfamily/Winged helix DNA-binding domain"/>
    <property type="match status" value="1"/>
</dbReference>
<evidence type="ECO:0000313" key="6">
    <source>
        <dbReference type="Proteomes" id="UP000317122"/>
    </source>
</evidence>
<dbReference type="PANTHER" id="PTHR35372">
    <property type="entry name" value="ATP BINDING PROTEIN-RELATED"/>
    <property type="match status" value="1"/>
</dbReference>
<dbReference type="AlphaFoldDB" id="A0A562NW05"/>
<evidence type="ECO:0000259" key="4">
    <source>
        <dbReference type="PROSITE" id="PS51206"/>
    </source>
</evidence>
<dbReference type="Proteomes" id="UP000317122">
    <property type="component" value="Unassembled WGS sequence"/>
</dbReference>
<reference evidence="5 6" key="1">
    <citation type="journal article" date="2015" name="Stand. Genomic Sci.">
        <title>Genomic Encyclopedia of Bacterial and Archaeal Type Strains, Phase III: the genomes of soil and plant-associated and newly described type strains.</title>
        <authorList>
            <person name="Whitman W.B."/>
            <person name="Woyke T."/>
            <person name="Klenk H.P."/>
            <person name="Zhou Y."/>
            <person name="Lilburn T.G."/>
            <person name="Beck B.J."/>
            <person name="De Vos P."/>
            <person name="Vandamme P."/>
            <person name="Eisen J.A."/>
            <person name="Garrity G."/>
            <person name="Hugenholtz P."/>
            <person name="Kyrpides N.C."/>
        </authorList>
    </citation>
    <scope>NUCLEOTIDE SEQUENCE [LARGE SCALE GENOMIC DNA]</scope>
    <source>
        <strain evidence="5 6">CGMCC 1.2546</strain>
    </source>
</reference>
<evidence type="ECO:0000256" key="1">
    <source>
        <dbReference type="ARBA" id="ARBA00022741"/>
    </source>
</evidence>
<dbReference type="InterPro" id="IPR006500">
    <property type="entry name" value="Helicase_put_C_phage/plasmid"/>
</dbReference>
<evidence type="ECO:0000313" key="5">
    <source>
        <dbReference type="EMBL" id="TWI36404.1"/>
    </source>
</evidence>
<dbReference type="GO" id="GO:0016787">
    <property type="term" value="F:hydrolase activity"/>
    <property type="evidence" value="ECO:0007669"/>
    <property type="project" value="UniProtKB-KW"/>
</dbReference>
<dbReference type="InterPro" id="IPR054347">
    <property type="entry name" value="TOTE_primase"/>
</dbReference>
<proteinExistence type="predicted"/>
<gene>
    <name evidence="5" type="ORF">IQ26_02917</name>
</gene>
<dbReference type="Pfam" id="PF22548">
    <property type="entry name" value="AEP-TOTE"/>
    <property type="match status" value="1"/>
</dbReference>
<dbReference type="RefSeq" id="WP_145718318.1">
    <property type="nucleotide sequence ID" value="NZ_BSPF01000027.1"/>
</dbReference>
<name>A0A562NW05_9HYPH</name>
<dbReference type="SUPFAM" id="SSF46785">
    <property type="entry name" value="Winged helix' DNA-binding domain"/>
    <property type="match status" value="1"/>
</dbReference>
<dbReference type="OrthoDB" id="9763644at2"/>
<dbReference type="InterPro" id="IPR051620">
    <property type="entry name" value="ORF904-like_C"/>
</dbReference>
<dbReference type="Pfam" id="PF08706">
    <property type="entry name" value="D5_N"/>
    <property type="match status" value="1"/>
</dbReference>
<sequence>MDARTAQNIHVTVRTLADFFVGYSTAHGHSEPTGKHREDGKAIAKSWTDKTPLAQHDWDDHLAGKIGVGIHILLDDDVNIRFGVIDVDQYKIDLKDLSEKIADLPLTLFRSKSGGAHLHCSIAVPRPAAAMQKLLNGLAAHLGFTGCEIFPKQTIREADDFGSWINIPYFAGDRSTRYAIVNRRGLPLDEAIDHLAMKQLSGDEFDEAVAQFGADAPPTQPAEPKTVIHLTRHETAPKTTIAEGQAFAAERLQSYIKELRQVVKGDRNNKLNERAFWLGQMAGRGWIDEDDAKNSLRDAIRGFWNLDRDDWRRMYRTIISGIKRGKLVPHPEISKILDPSDPLTIAKKLVAGSMTDEAGDRLMQRHKGAFYQFRNNFYRQVNDEEIRNRVWRYLGRAQCWDAKANKALPFKPNKHIVANVCEALQSVCMVADRDPPFWIKEQDDQPPPNELFICANGLLHLSTKRLLPVTPNFFCLSGSDVRYDEKATCPEWTAFLNSIWSDDPYSSTALKEWFGYFLSQDTKLQKVLLVIGPKRGGKGTIGRVAKALLGAESVIGPTLHSFGTQYGPQELIGKSLAVISDARITNKSDASAITEMLLAVSGEDPRTLPRKYLSAWTGRLTVRFMILATEIPSLPDESGGLPNRFIVLPLTESFLGREDHDLERRLMGELPGILNWAVEGYATLSKRGRFEQPKSGTESIADMERIAEPVATWATENLRFETLEEREERLARPKLERQSNESEIDFATRMASYGYGEPFETLQALFANWNQWCEDTGRKAGSDASFAKKLRAVFPKLRSERMKNDKGKPVTAYLGVKLLDFSPI</sequence>
<keyword evidence="2" id="KW-0378">Hydrolase</keyword>